<dbReference type="HOGENOM" id="CLU_807144_0_0_1"/>
<dbReference type="GO" id="GO:0031616">
    <property type="term" value="C:spindle pole centrosome"/>
    <property type="evidence" value="ECO:0000318"/>
    <property type="project" value="GO_Central"/>
</dbReference>
<name>E9G5N9_DAPPU</name>
<keyword evidence="3" id="KW-1185">Reference proteome</keyword>
<evidence type="ECO:0000256" key="1">
    <source>
        <dbReference type="SAM" id="MobiDB-lite"/>
    </source>
</evidence>
<organism evidence="2 3">
    <name type="scientific">Daphnia pulex</name>
    <name type="common">Water flea</name>
    <dbReference type="NCBI Taxonomy" id="6669"/>
    <lineage>
        <taxon>Eukaryota</taxon>
        <taxon>Metazoa</taxon>
        <taxon>Ecdysozoa</taxon>
        <taxon>Arthropoda</taxon>
        <taxon>Crustacea</taxon>
        <taxon>Branchiopoda</taxon>
        <taxon>Diplostraca</taxon>
        <taxon>Cladocera</taxon>
        <taxon>Anomopoda</taxon>
        <taxon>Daphniidae</taxon>
        <taxon>Daphnia</taxon>
    </lineage>
</organism>
<proteinExistence type="predicted"/>
<dbReference type="Proteomes" id="UP000000305">
    <property type="component" value="Unassembled WGS sequence"/>
</dbReference>
<feature type="compositionally biased region" description="Basic and acidic residues" evidence="1">
    <location>
        <begin position="93"/>
        <end position="113"/>
    </location>
</feature>
<feature type="compositionally biased region" description="Polar residues" evidence="1">
    <location>
        <begin position="75"/>
        <end position="89"/>
    </location>
</feature>
<dbReference type="GO" id="GO:0007346">
    <property type="term" value="P:regulation of mitotic cell cycle"/>
    <property type="evidence" value="ECO:0000318"/>
    <property type="project" value="GO_Central"/>
</dbReference>
<accession>E9G5N9</accession>
<dbReference type="KEGG" id="dpx:DAPPUDRAFT_313915"/>
<feature type="region of interest" description="Disordered" evidence="1">
    <location>
        <begin position="75"/>
        <end position="116"/>
    </location>
</feature>
<dbReference type="InParanoid" id="E9G5N9"/>
<evidence type="ECO:0000313" key="3">
    <source>
        <dbReference type="Proteomes" id="UP000000305"/>
    </source>
</evidence>
<gene>
    <name evidence="2" type="ORF">DAPPUDRAFT_313915</name>
</gene>
<dbReference type="EMBL" id="GL732532">
    <property type="protein sequence ID" value="EFX85238.1"/>
    <property type="molecule type" value="Genomic_DNA"/>
</dbReference>
<evidence type="ECO:0000313" key="2">
    <source>
        <dbReference type="EMBL" id="EFX85238.1"/>
    </source>
</evidence>
<dbReference type="GO" id="GO:0051382">
    <property type="term" value="P:kinetochore assembly"/>
    <property type="evidence" value="ECO:0000318"/>
    <property type="project" value="GO_Central"/>
</dbReference>
<dbReference type="OrthoDB" id="10023951at2759"/>
<dbReference type="GO" id="GO:0007059">
    <property type="term" value="P:chromosome segregation"/>
    <property type="evidence" value="ECO:0000318"/>
    <property type="project" value="GO_Central"/>
</dbReference>
<dbReference type="GO" id="GO:0008017">
    <property type="term" value="F:microtubule binding"/>
    <property type="evidence" value="ECO:0000318"/>
    <property type="project" value="GO_Central"/>
</dbReference>
<dbReference type="GO" id="GO:0007052">
    <property type="term" value="P:mitotic spindle organization"/>
    <property type="evidence" value="ECO:0000318"/>
    <property type="project" value="GO_Central"/>
</dbReference>
<dbReference type="AlphaFoldDB" id="E9G5N9"/>
<feature type="region of interest" description="Disordered" evidence="1">
    <location>
        <begin position="39"/>
        <end position="60"/>
    </location>
</feature>
<feature type="region of interest" description="Disordered" evidence="1">
    <location>
        <begin position="141"/>
        <end position="166"/>
    </location>
</feature>
<sequence length="344" mass="37668">MSSRNAVKKISGSKFTPIKAGVQQIDEENESCQIARQVKNKRANRKSLGGINPNRSERAPFLIPEVTAKVVEAAPSTTIEQPSNRVTRSQTKRAVETEQPLKGETKNSNKENESCAPQGFVFTAPKEIAVKDIKFQDSIHVQSTESNLPSRKPKGTSVGAESEDSIKIPPLNFNNPWVSTMRGSSSKNLQVTDVEKKFAGLGILKDTASAQGSGKRKSLKRSVLFDLAKTSVFTFTVTDSIHEEPAEFTPSPKKTFGRRVGSVVESINLERHLSGAVDAVKSQTECFDRVTPLKVSPSPRESIPTNSQSKVLLLDNDEPAFEETPKLRRSARLCAINSRPVVPK</sequence>
<dbReference type="GO" id="GO:0005634">
    <property type="term" value="C:nucleus"/>
    <property type="evidence" value="ECO:0000318"/>
    <property type="project" value="GO_Central"/>
</dbReference>
<dbReference type="GO" id="GO:0051642">
    <property type="term" value="P:centrosome localization"/>
    <property type="evidence" value="ECO:0000318"/>
    <property type="project" value="GO_Central"/>
</dbReference>
<reference evidence="2 3" key="1">
    <citation type="journal article" date="2011" name="Science">
        <title>The ecoresponsive genome of Daphnia pulex.</title>
        <authorList>
            <person name="Colbourne J.K."/>
            <person name="Pfrender M.E."/>
            <person name="Gilbert D."/>
            <person name="Thomas W.K."/>
            <person name="Tucker A."/>
            <person name="Oakley T.H."/>
            <person name="Tokishita S."/>
            <person name="Aerts A."/>
            <person name="Arnold G.J."/>
            <person name="Basu M.K."/>
            <person name="Bauer D.J."/>
            <person name="Caceres C.E."/>
            <person name="Carmel L."/>
            <person name="Casola C."/>
            <person name="Choi J.H."/>
            <person name="Detter J.C."/>
            <person name="Dong Q."/>
            <person name="Dusheyko S."/>
            <person name="Eads B.D."/>
            <person name="Frohlich T."/>
            <person name="Geiler-Samerotte K.A."/>
            <person name="Gerlach D."/>
            <person name="Hatcher P."/>
            <person name="Jogdeo S."/>
            <person name="Krijgsveld J."/>
            <person name="Kriventseva E.V."/>
            <person name="Kultz D."/>
            <person name="Laforsch C."/>
            <person name="Lindquist E."/>
            <person name="Lopez J."/>
            <person name="Manak J.R."/>
            <person name="Muller J."/>
            <person name="Pangilinan J."/>
            <person name="Patwardhan R.P."/>
            <person name="Pitluck S."/>
            <person name="Pritham E.J."/>
            <person name="Rechtsteiner A."/>
            <person name="Rho M."/>
            <person name="Rogozin I.B."/>
            <person name="Sakarya O."/>
            <person name="Salamov A."/>
            <person name="Schaack S."/>
            <person name="Shapiro H."/>
            <person name="Shiga Y."/>
            <person name="Skalitzky C."/>
            <person name="Smith Z."/>
            <person name="Souvorov A."/>
            <person name="Sung W."/>
            <person name="Tang Z."/>
            <person name="Tsuchiya D."/>
            <person name="Tu H."/>
            <person name="Vos H."/>
            <person name="Wang M."/>
            <person name="Wolf Y.I."/>
            <person name="Yamagata H."/>
            <person name="Yamada T."/>
            <person name="Ye Y."/>
            <person name="Shaw J.R."/>
            <person name="Andrews J."/>
            <person name="Crease T.J."/>
            <person name="Tang H."/>
            <person name="Lucas S.M."/>
            <person name="Robertson H.M."/>
            <person name="Bork P."/>
            <person name="Koonin E.V."/>
            <person name="Zdobnov E.M."/>
            <person name="Grigoriev I.V."/>
            <person name="Lynch M."/>
            <person name="Boore J.L."/>
        </authorList>
    </citation>
    <scope>NUCLEOTIDE SEQUENCE [LARGE SCALE GENOMIC DNA]</scope>
</reference>
<dbReference type="GO" id="GO:0005737">
    <property type="term" value="C:cytoplasm"/>
    <property type="evidence" value="ECO:0000318"/>
    <property type="project" value="GO_Central"/>
</dbReference>
<protein>
    <submittedName>
        <fullName evidence="2">Uncharacterized protein</fullName>
    </submittedName>
</protein>